<dbReference type="Proteomes" id="UP000483820">
    <property type="component" value="Chromosome II"/>
</dbReference>
<dbReference type="GeneID" id="78774111"/>
<proteinExistence type="predicted"/>
<comment type="caution">
    <text evidence="2">The sequence shown here is derived from an EMBL/GenBank/DDBJ whole genome shotgun (WGS) entry which is preliminary data.</text>
</comment>
<protein>
    <submittedName>
        <fullName evidence="2">Uncharacterized protein</fullName>
    </submittedName>
</protein>
<sequence length="105" mass="12320">MASEEEIRSNKVLNPDSKMERSNPMEKERGRLGRRCQPVMYHELSVLTSHRTWLRQASLELDKTKENNEWSSFYNIHSNGLKKLMQIVNEIIKLIVDDDSHSPSH</sequence>
<gene>
    <name evidence="2" type="ORF">GCK72_005597</name>
</gene>
<evidence type="ECO:0000256" key="1">
    <source>
        <dbReference type="SAM" id="MobiDB-lite"/>
    </source>
</evidence>
<dbReference type="EMBL" id="WUAV01000002">
    <property type="protein sequence ID" value="KAF1765644.1"/>
    <property type="molecule type" value="Genomic_DNA"/>
</dbReference>
<dbReference type="AlphaFoldDB" id="A0A6A5HFZ2"/>
<feature type="compositionally biased region" description="Basic and acidic residues" evidence="1">
    <location>
        <begin position="17"/>
        <end position="31"/>
    </location>
</feature>
<organism evidence="2 3">
    <name type="scientific">Caenorhabditis remanei</name>
    <name type="common">Caenorhabditis vulgaris</name>
    <dbReference type="NCBI Taxonomy" id="31234"/>
    <lineage>
        <taxon>Eukaryota</taxon>
        <taxon>Metazoa</taxon>
        <taxon>Ecdysozoa</taxon>
        <taxon>Nematoda</taxon>
        <taxon>Chromadorea</taxon>
        <taxon>Rhabditida</taxon>
        <taxon>Rhabditina</taxon>
        <taxon>Rhabditomorpha</taxon>
        <taxon>Rhabditoidea</taxon>
        <taxon>Rhabditidae</taxon>
        <taxon>Peloderinae</taxon>
        <taxon>Caenorhabditis</taxon>
    </lineage>
</organism>
<reference evidence="2 3" key="1">
    <citation type="submission" date="2019-12" db="EMBL/GenBank/DDBJ databases">
        <title>Chromosome-level assembly of the Caenorhabditis remanei genome.</title>
        <authorList>
            <person name="Teterina A.A."/>
            <person name="Willis J.H."/>
            <person name="Phillips P.C."/>
        </authorList>
    </citation>
    <scope>NUCLEOTIDE SEQUENCE [LARGE SCALE GENOMIC DNA]</scope>
    <source>
        <strain evidence="2 3">PX506</strain>
        <tissue evidence="2">Whole organism</tissue>
    </source>
</reference>
<dbReference type="RefSeq" id="XP_053589447.1">
    <property type="nucleotide sequence ID" value="XM_053725253.1"/>
</dbReference>
<name>A0A6A5HFZ2_CAERE</name>
<dbReference type="CTD" id="78774111"/>
<dbReference type="KEGG" id="crq:GCK72_005597"/>
<evidence type="ECO:0000313" key="2">
    <source>
        <dbReference type="EMBL" id="KAF1765644.1"/>
    </source>
</evidence>
<feature type="region of interest" description="Disordered" evidence="1">
    <location>
        <begin position="1"/>
        <end position="33"/>
    </location>
</feature>
<accession>A0A6A5HFZ2</accession>
<evidence type="ECO:0000313" key="3">
    <source>
        <dbReference type="Proteomes" id="UP000483820"/>
    </source>
</evidence>